<dbReference type="Gene3D" id="3.90.1170.40">
    <property type="entry name" value="Molybdopterin biosynthesis MoaE subunit"/>
    <property type="match status" value="1"/>
</dbReference>
<keyword evidence="3" id="KW-1185">Reference proteome</keyword>
<dbReference type="Proteomes" id="UP000314986">
    <property type="component" value="Unassembled WGS sequence"/>
</dbReference>
<evidence type="ECO:0000313" key="2">
    <source>
        <dbReference type="Ensembl" id="ENSCMIP00000000551.1"/>
    </source>
</evidence>
<name>A0A4W3GBD1_CALMI</name>
<accession>A0A4W3GBD1</accession>
<reference evidence="2" key="4">
    <citation type="submission" date="2025-08" db="UniProtKB">
        <authorList>
            <consortium name="Ensembl"/>
        </authorList>
    </citation>
    <scope>IDENTIFICATION</scope>
</reference>
<organism evidence="2 3">
    <name type="scientific">Callorhinchus milii</name>
    <name type="common">Ghost shark</name>
    <dbReference type="NCBI Taxonomy" id="7868"/>
    <lineage>
        <taxon>Eukaryota</taxon>
        <taxon>Metazoa</taxon>
        <taxon>Chordata</taxon>
        <taxon>Craniata</taxon>
        <taxon>Vertebrata</taxon>
        <taxon>Chondrichthyes</taxon>
        <taxon>Holocephali</taxon>
        <taxon>Chimaeriformes</taxon>
        <taxon>Callorhinchidae</taxon>
        <taxon>Callorhinchus</taxon>
    </lineage>
</organism>
<keyword evidence="1" id="KW-0812">Transmembrane</keyword>
<dbReference type="InterPro" id="IPR036563">
    <property type="entry name" value="MoaE_sf"/>
</dbReference>
<keyword evidence="1" id="KW-1133">Transmembrane helix</keyword>
<dbReference type="AlphaFoldDB" id="A0A4W3GBD1"/>
<feature type="transmembrane region" description="Helical" evidence="1">
    <location>
        <begin position="7"/>
        <end position="25"/>
    </location>
</feature>
<proteinExistence type="predicted"/>
<dbReference type="GO" id="GO:0006777">
    <property type="term" value="P:Mo-molybdopterin cofactor biosynthetic process"/>
    <property type="evidence" value="ECO:0007669"/>
    <property type="project" value="InterPro"/>
</dbReference>
<reference evidence="2" key="5">
    <citation type="submission" date="2025-09" db="UniProtKB">
        <authorList>
            <consortium name="Ensembl"/>
        </authorList>
    </citation>
    <scope>IDENTIFICATION</scope>
</reference>
<protein>
    <submittedName>
        <fullName evidence="2">Uncharacterized protein</fullName>
    </submittedName>
</protein>
<dbReference type="STRING" id="7868.ENSCMIP00000000551"/>
<keyword evidence="1" id="KW-0472">Membrane</keyword>
<evidence type="ECO:0000313" key="3">
    <source>
        <dbReference type="Proteomes" id="UP000314986"/>
    </source>
</evidence>
<reference evidence="3" key="1">
    <citation type="journal article" date="2006" name="Science">
        <title>Ancient noncoding elements conserved in the human genome.</title>
        <authorList>
            <person name="Venkatesh B."/>
            <person name="Kirkness E.F."/>
            <person name="Loh Y.H."/>
            <person name="Halpern A.L."/>
            <person name="Lee A.P."/>
            <person name="Johnson J."/>
            <person name="Dandona N."/>
            <person name="Viswanathan L.D."/>
            <person name="Tay A."/>
            <person name="Venter J.C."/>
            <person name="Strausberg R.L."/>
            <person name="Brenner S."/>
        </authorList>
    </citation>
    <scope>NUCLEOTIDE SEQUENCE [LARGE SCALE GENOMIC DNA]</scope>
</reference>
<reference evidence="3" key="2">
    <citation type="journal article" date="2007" name="PLoS Biol.">
        <title>Survey sequencing and comparative analysis of the elephant shark (Callorhinchus milii) genome.</title>
        <authorList>
            <person name="Venkatesh B."/>
            <person name="Kirkness E.F."/>
            <person name="Loh Y.H."/>
            <person name="Halpern A.L."/>
            <person name="Lee A.P."/>
            <person name="Johnson J."/>
            <person name="Dandona N."/>
            <person name="Viswanathan L.D."/>
            <person name="Tay A."/>
            <person name="Venter J.C."/>
            <person name="Strausberg R.L."/>
            <person name="Brenner S."/>
        </authorList>
    </citation>
    <scope>NUCLEOTIDE SEQUENCE [LARGE SCALE GENOMIC DNA]</scope>
</reference>
<evidence type="ECO:0000256" key="1">
    <source>
        <dbReference type="SAM" id="Phobius"/>
    </source>
</evidence>
<sequence>MQSKRETLIDFVMCLLHFTQLYLFFSVTMHESDDEPKDLIKVTYEKLSADEVSESVKSPSCGAVSLFIGKFYN</sequence>
<dbReference type="Ensembl" id="ENSCMIT00000000596.1">
    <property type="protein sequence ID" value="ENSCMIP00000000551.1"/>
    <property type="gene ID" value="ENSCMIG00000000404.1"/>
</dbReference>
<dbReference type="InParanoid" id="A0A4W3GBD1"/>
<reference evidence="3" key="3">
    <citation type="journal article" date="2014" name="Nature">
        <title>Elephant shark genome provides unique insights into gnathostome evolution.</title>
        <authorList>
            <consortium name="International Elephant Shark Genome Sequencing Consortium"/>
            <person name="Venkatesh B."/>
            <person name="Lee A.P."/>
            <person name="Ravi V."/>
            <person name="Maurya A.K."/>
            <person name="Lian M.M."/>
            <person name="Swann J.B."/>
            <person name="Ohta Y."/>
            <person name="Flajnik M.F."/>
            <person name="Sutoh Y."/>
            <person name="Kasahara M."/>
            <person name="Hoon S."/>
            <person name="Gangu V."/>
            <person name="Roy S.W."/>
            <person name="Irimia M."/>
            <person name="Korzh V."/>
            <person name="Kondrychyn I."/>
            <person name="Lim Z.W."/>
            <person name="Tay B.H."/>
            <person name="Tohari S."/>
            <person name="Kong K.W."/>
            <person name="Ho S."/>
            <person name="Lorente-Galdos B."/>
            <person name="Quilez J."/>
            <person name="Marques-Bonet T."/>
            <person name="Raney B.J."/>
            <person name="Ingham P.W."/>
            <person name="Tay A."/>
            <person name="Hillier L.W."/>
            <person name="Minx P."/>
            <person name="Boehm T."/>
            <person name="Wilson R.K."/>
            <person name="Brenner S."/>
            <person name="Warren W.C."/>
        </authorList>
    </citation>
    <scope>NUCLEOTIDE SEQUENCE [LARGE SCALE GENOMIC DNA]</scope>
</reference>